<evidence type="ECO:0000313" key="1">
    <source>
        <dbReference type="EMBL" id="AML51490.1"/>
    </source>
</evidence>
<dbReference type="OrthoDB" id="9808747at2"/>
<dbReference type="KEGG" id="hat:RC74_09675"/>
<dbReference type="Pfam" id="PF14520">
    <property type="entry name" value="HHH_5"/>
    <property type="match status" value="1"/>
</dbReference>
<accession>A0A126UZM4</accession>
<protein>
    <submittedName>
        <fullName evidence="1">Uncharacterized protein</fullName>
    </submittedName>
</protein>
<organism evidence="1 2">
    <name type="scientific">Falsihalocynthiibacter arcticus</name>
    <dbReference type="NCBI Taxonomy" id="1579316"/>
    <lineage>
        <taxon>Bacteria</taxon>
        <taxon>Pseudomonadati</taxon>
        <taxon>Pseudomonadota</taxon>
        <taxon>Alphaproteobacteria</taxon>
        <taxon>Rhodobacterales</taxon>
        <taxon>Roseobacteraceae</taxon>
        <taxon>Falsihalocynthiibacter</taxon>
    </lineage>
</organism>
<reference evidence="1 2" key="1">
    <citation type="submission" date="2016-02" db="EMBL/GenBank/DDBJ databases">
        <title>Complete genome sequence of Halocynthiibacter arcticus PAMC 20958t from arctic marine sediment.</title>
        <authorList>
            <person name="Lee Y.M."/>
            <person name="Baek K."/>
            <person name="Lee H.K."/>
            <person name="Shin S.C."/>
        </authorList>
    </citation>
    <scope>NUCLEOTIDE SEQUENCE [LARGE SCALE GENOMIC DNA]</scope>
    <source>
        <strain evidence="1">PAMC 20958</strain>
    </source>
</reference>
<dbReference type="AlphaFoldDB" id="A0A126UZM4"/>
<evidence type="ECO:0000313" key="2">
    <source>
        <dbReference type="Proteomes" id="UP000070371"/>
    </source>
</evidence>
<dbReference type="Gene3D" id="1.10.150.20">
    <property type="entry name" value="5' to 3' exonuclease, C-terminal subdomain"/>
    <property type="match status" value="1"/>
</dbReference>
<dbReference type="Gene3D" id="1.10.150.110">
    <property type="entry name" value="DNA polymerase beta, N-terminal domain-like"/>
    <property type="match status" value="1"/>
</dbReference>
<dbReference type="STRING" id="1579316.RC74_09675"/>
<dbReference type="RefSeq" id="WP_052274729.1">
    <property type="nucleotide sequence ID" value="NZ_CP014327.1"/>
</dbReference>
<gene>
    <name evidence="1" type="ORF">RC74_09675</name>
</gene>
<proteinExistence type="predicted"/>
<dbReference type="EMBL" id="CP014327">
    <property type="protein sequence ID" value="AML51490.1"/>
    <property type="molecule type" value="Genomic_DNA"/>
</dbReference>
<dbReference type="Proteomes" id="UP000070371">
    <property type="component" value="Chromosome"/>
</dbReference>
<keyword evidence="2" id="KW-1185">Reference proteome</keyword>
<dbReference type="InterPro" id="IPR027421">
    <property type="entry name" value="DNA_pol_lamdba_lyase_dom_sf"/>
</dbReference>
<sequence>MSAFIQRQDHLSETLNENRFVAARLNEVADLLDQQCASLFRVRAYREAAHYVADLAQPLQSIMERASPDAFPNVAAPVAKAIVELHETGNLNLIDRLRGNNGPEKLFQTIPLIGRRLAKSIHSQLNIDTLEALEKATMDGRLLALKGVGERRVNAISHALTEILSRRRPTLHKALEKQPSVVDIFEIDRAYRAAIDQMPTLSSRRIHASGSLNLPILHTERNKWHLTAIFSNTPAAQNFQRTRDWVVVYFEQEKRVQGQCTVVTEHRGPLKGKRVIRGREAACDAFYPCEAESR</sequence>
<dbReference type="SUPFAM" id="SSF47802">
    <property type="entry name" value="DNA polymerase beta, N-terminal domain-like"/>
    <property type="match status" value="1"/>
</dbReference>
<name>A0A126UZM4_9RHOB</name>